<organism evidence="1 2">
    <name type="scientific">Fulvivirga imtechensis AK7</name>
    <dbReference type="NCBI Taxonomy" id="1237149"/>
    <lineage>
        <taxon>Bacteria</taxon>
        <taxon>Pseudomonadati</taxon>
        <taxon>Bacteroidota</taxon>
        <taxon>Cytophagia</taxon>
        <taxon>Cytophagales</taxon>
        <taxon>Fulvivirgaceae</taxon>
        <taxon>Fulvivirga</taxon>
    </lineage>
</organism>
<gene>
    <name evidence="1" type="ORF">C900_02037</name>
</gene>
<evidence type="ECO:0000313" key="1">
    <source>
        <dbReference type="EMBL" id="ELR73633.1"/>
    </source>
</evidence>
<keyword evidence="2" id="KW-1185">Reference proteome</keyword>
<accession>L8JZQ9</accession>
<sequence length="45" mass="5086">MIATGFVSTNLKSCYFCYLLRFQLRFSFDVSIGPTNPEGITFKAT</sequence>
<dbReference type="EMBL" id="AMZN01000003">
    <property type="protein sequence ID" value="ELR73633.1"/>
    <property type="molecule type" value="Genomic_DNA"/>
</dbReference>
<name>L8JZQ9_9BACT</name>
<proteinExistence type="predicted"/>
<comment type="caution">
    <text evidence="1">The sequence shown here is derived from an EMBL/GenBank/DDBJ whole genome shotgun (WGS) entry which is preliminary data.</text>
</comment>
<dbReference type="STRING" id="1237149.C900_02037"/>
<evidence type="ECO:0000313" key="2">
    <source>
        <dbReference type="Proteomes" id="UP000011135"/>
    </source>
</evidence>
<dbReference type="Proteomes" id="UP000011135">
    <property type="component" value="Unassembled WGS sequence"/>
</dbReference>
<reference evidence="1 2" key="1">
    <citation type="submission" date="2012-12" db="EMBL/GenBank/DDBJ databases">
        <title>Genome assembly of Fulvivirga imtechensis AK7.</title>
        <authorList>
            <person name="Nupur N."/>
            <person name="Khatri I."/>
            <person name="Kumar R."/>
            <person name="Subramanian S."/>
            <person name="Pinnaka A."/>
        </authorList>
    </citation>
    <scope>NUCLEOTIDE SEQUENCE [LARGE SCALE GENOMIC DNA]</scope>
    <source>
        <strain evidence="1 2">AK7</strain>
    </source>
</reference>
<protein>
    <submittedName>
        <fullName evidence="1">Uncharacterized protein</fullName>
    </submittedName>
</protein>
<dbReference type="AlphaFoldDB" id="L8JZQ9"/>